<evidence type="ECO:0000313" key="1">
    <source>
        <dbReference type="EMBL" id="CSA98992.1"/>
    </source>
</evidence>
<proteinExistence type="predicted"/>
<organism evidence="1 2">
    <name type="scientific">Vibrio cholerae</name>
    <dbReference type="NCBI Taxonomy" id="666"/>
    <lineage>
        <taxon>Bacteria</taxon>
        <taxon>Pseudomonadati</taxon>
        <taxon>Pseudomonadota</taxon>
        <taxon>Gammaproteobacteria</taxon>
        <taxon>Vibrionales</taxon>
        <taxon>Vibrionaceae</taxon>
        <taxon>Vibrio</taxon>
    </lineage>
</organism>
<evidence type="ECO:0000313" key="2">
    <source>
        <dbReference type="Proteomes" id="UP000044806"/>
    </source>
</evidence>
<protein>
    <submittedName>
        <fullName evidence="1">Uncharacterized protein</fullName>
    </submittedName>
</protein>
<sequence>MPVLAILNKGIKRRKVKTTTKPPDRSFALFFSNKKAHIGMRGRNIRIFRVHDQRNAHGFKAATCQFWTMGRRRGRHLLTKYMGKVHATLFENSALTHDSRTATTTQFLTRFTLPRIFNKLRLAICGFQLLANLIL</sequence>
<name>A0A655RFC2_VIBCL</name>
<dbReference type="EMBL" id="CWOW01000018">
    <property type="protein sequence ID" value="CSA98992.1"/>
    <property type="molecule type" value="Genomic_DNA"/>
</dbReference>
<gene>
    <name evidence="1" type="ORF">ERS013165_02990</name>
</gene>
<dbReference type="AlphaFoldDB" id="A0A655RFC2"/>
<reference evidence="1 2" key="1">
    <citation type="submission" date="2015-07" db="EMBL/GenBank/DDBJ databases">
        <authorList>
            <consortium name="Pathogen Informatics"/>
        </authorList>
    </citation>
    <scope>NUCLEOTIDE SEQUENCE [LARGE SCALE GENOMIC DNA]</scope>
    <source>
        <strain evidence="1 2">A51</strain>
    </source>
</reference>
<dbReference type="Proteomes" id="UP000044806">
    <property type="component" value="Unassembled WGS sequence"/>
</dbReference>
<accession>A0A655RFC2</accession>